<dbReference type="Proteomes" id="UP000499080">
    <property type="component" value="Unassembled WGS sequence"/>
</dbReference>
<dbReference type="OrthoDB" id="6437321at2759"/>
<keyword evidence="2" id="KW-1185">Reference proteome</keyword>
<evidence type="ECO:0000313" key="2">
    <source>
        <dbReference type="Proteomes" id="UP000499080"/>
    </source>
</evidence>
<name>A0A4Y2GP36_ARAVE</name>
<comment type="caution">
    <text evidence="1">The sequence shown here is derived from an EMBL/GenBank/DDBJ whole genome shotgun (WGS) entry which is preliminary data.</text>
</comment>
<accession>A0A4Y2GP36</accession>
<evidence type="ECO:0008006" key="3">
    <source>
        <dbReference type="Google" id="ProtNLM"/>
    </source>
</evidence>
<protein>
    <recommendedName>
        <fullName evidence="3">C2H2-type domain-containing protein</fullName>
    </recommendedName>
</protein>
<dbReference type="EMBL" id="BGPR01001452">
    <property type="protein sequence ID" value="GBM54298.1"/>
    <property type="molecule type" value="Genomic_DNA"/>
</dbReference>
<sequence>MSRLLADLTKHNGETFYCYSFLDRFTKESLLKDHLPNCNEHTPQRIVMPVTGEDCVQKFKQHKFSLPVLYVIYANFEALVEPLQNIPGKNTSHIPYGYAYPINRIDRR</sequence>
<gene>
    <name evidence="1" type="ORF">AVEN_234120_1</name>
</gene>
<evidence type="ECO:0000313" key="1">
    <source>
        <dbReference type="EMBL" id="GBM54298.1"/>
    </source>
</evidence>
<dbReference type="AlphaFoldDB" id="A0A4Y2GP36"/>
<proteinExistence type="predicted"/>
<organism evidence="1 2">
    <name type="scientific">Araneus ventricosus</name>
    <name type="common">Orbweaver spider</name>
    <name type="synonym">Epeira ventricosa</name>
    <dbReference type="NCBI Taxonomy" id="182803"/>
    <lineage>
        <taxon>Eukaryota</taxon>
        <taxon>Metazoa</taxon>
        <taxon>Ecdysozoa</taxon>
        <taxon>Arthropoda</taxon>
        <taxon>Chelicerata</taxon>
        <taxon>Arachnida</taxon>
        <taxon>Araneae</taxon>
        <taxon>Araneomorphae</taxon>
        <taxon>Entelegynae</taxon>
        <taxon>Araneoidea</taxon>
        <taxon>Araneidae</taxon>
        <taxon>Araneus</taxon>
    </lineage>
</organism>
<reference evidence="1 2" key="1">
    <citation type="journal article" date="2019" name="Sci. Rep.">
        <title>Orb-weaving spider Araneus ventricosus genome elucidates the spidroin gene catalogue.</title>
        <authorList>
            <person name="Kono N."/>
            <person name="Nakamura H."/>
            <person name="Ohtoshi R."/>
            <person name="Moran D.A.P."/>
            <person name="Shinohara A."/>
            <person name="Yoshida Y."/>
            <person name="Fujiwara M."/>
            <person name="Mori M."/>
            <person name="Tomita M."/>
            <person name="Arakawa K."/>
        </authorList>
    </citation>
    <scope>NUCLEOTIDE SEQUENCE [LARGE SCALE GENOMIC DNA]</scope>
</reference>